<accession>A0AA95I725</accession>
<reference evidence="9" key="1">
    <citation type="submission" date="2023-05" db="EMBL/GenBank/DDBJ databases">
        <title>Comparative genomics of Bacillaceae isolates and their secondary metabolite potential.</title>
        <authorList>
            <person name="Song L."/>
            <person name="Nielsen L.J."/>
            <person name="Mohite O."/>
            <person name="Xu X."/>
            <person name="Weber T."/>
            <person name="Kovacs A.T."/>
        </authorList>
    </citation>
    <scope>NUCLEOTIDE SEQUENCE</scope>
    <source>
        <strain evidence="9">B2_4</strain>
    </source>
</reference>
<dbReference type="PANTHER" id="PTHR36432">
    <property type="match status" value="1"/>
</dbReference>
<evidence type="ECO:0000256" key="1">
    <source>
        <dbReference type="ARBA" id="ARBA00022491"/>
    </source>
</evidence>
<proteinExistence type="predicted"/>
<keyword evidence="5" id="KW-0010">Activator</keyword>
<evidence type="ECO:0000313" key="9">
    <source>
        <dbReference type="EMBL" id="WHX50526.1"/>
    </source>
</evidence>
<keyword evidence="2" id="KW-0749">Sporulation</keyword>
<dbReference type="SMART" id="SM00966">
    <property type="entry name" value="SpoVT_AbrB"/>
    <property type="match status" value="1"/>
</dbReference>
<dbReference type="Gene3D" id="2.10.260.10">
    <property type="match status" value="1"/>
</dbReference>
<evidence type="ECO:0000313" key="10">
    <source>
        <dbReference type="Proteomes" id="UP001177943"/>
    </source>
</evidence>
<dbReference type="SUPFAM" id="SSF89447">
    <property type="entry name" value="AbrB/MazE/MraZ-like"/>
    <property type="match status" value="1"/>
</dbReference>
<dbReference type="PROSITE" id="PS51740">
    <property type="entry name" value="SPOVT_ABRB"/>
    <property type="match status" value="1"/>
</dbReference>
<evidence type="ECO:0000256" key="5">
    <source>
        <dbReference type="ARBA" id="ARBA00023159"/>
    </source>
</evidence>
<dbReference type="PANTHER" id="PTHR36432:SF4">
    <property type="entry name" value="TRANSITION STATE REGULATOR ABH-RELATED"/>
    <property type="match status" value="1"/>
</dbReference>
<dbReference type="Pfam" id="PF04014">
    <property type="entry name" value="MazE_antitoxin"/>
    <property type="match status" value="1"/>
</dbReference>
<dbReference type="AlphaFoldDB" id="A0AA95I725"/>
<sequence length="84" mass="9539">MKSTGIVRKVDNLGRVVLPKELRDTLGIAEQDPLEVFVDGDKIILRKYQPGCFFCEDTTELKHLFGKPVCSKCAKDITRIHNIH</sequence>
<keyword evidence="4 7" id="KW-0238">DNA-binding</keyword>
<keyword evidence="6" id="KW-0804">Transcription</keyword>
<dbReference type="FunFam" id="2.10.260.10:FF:000001">
    <property type="entry name" value="Stage V sporulation protein T"/>
    <property type="match status" value="1"/>
</dbReference>
<dbReference type="GO" id="GO:0030435">
    <property type="term" value="P:sporulation resulting in formation of a cellular spore"/>
    <property type="evidence" value="ECO:0007669"/>
    <property type="project" value="UniProtKB-KW"/>
</dbReference>
<dbReference type="GO" id="GO:0042802">
    <property type="term" value="F:identical protein binding"/>
    <property type="evidence" value="ECO:0007669"/>
    <property type="project" value="UniProtKB-ARBA"/>
</dbReference>
<evidence type="ECO:0000256" key="3">
    <source>
        <dbReference type="ARBA" id="ARBA00023015"/>
    </source>
</evidence>
<feature type="domain" description="SpoVT-AbrB" evidence="8">
    <location>
        <begin position="5"/>
        <end position="50"/>
    </location>
</feature>
<dbReference type="KEGG" id="pwn:QNH46_07725"/>
<evidence type="ECO:0000256" key="6">
    <source>
        <dbReference type="ARBA" id="ARBA00023163"/>
    </source>
</evidence>
<dbReference type="RefSeq" id="WP_283927587.1">
    <property type="nucleotide sequence ID" value="NZ_CP126084.1"/>
</dbReference>
<evidence type="ECO:0000259" key="8">
    <source>
        <dbReference type="PROSITE" id="PS51740"/>
    </source>
</evidence>
<dbReference type="InterPro" id="IPR037914">
    <property type="entry name" value="SpoVT-AbrB_sf"/>
</dbReference>
<dbReference type="EMBL" id="CP126084">
    <property type="protein sequence ID" value="WHX50526.1"/>
    <property type="molecule type" value="Genomic_DNA"/>
</dbReference>
<name>A0AA95I725_9BACL</name>
<keyword evidence="3" id="KW-0805">Transcription regulation</keyword>
<dbReference type="NCBIfam" id="TIGR01439">
    <property type="entry name" value="lp_hng_hel_AbrB"/>
    <property type="match status" value="1"/>
</dbReference>
<keyword evidence="1" id="KW-0678">Repressor</keyword>
<evidence type="ECO:0000256" key="7">
    <source>
        <dbReference type="PROSITE-ProRule" id="PRU01076"/>
    </source>
</evidence>
<dbReference type="InterPro" id="IPR052731">
    <property type="entry name" value="B_subtilis_Trans_State_Reg"/>
</dbReference>
<organism evidence="9 10">
    <name type="scientific">Paenibacillus woosongensis</name>
    <dbReference type="NCBI Taxonomy" id="307580"/>
    <lineage>
        <taxon>Bacteria</taxon>
        <taxon>Bacillati</taxon>
        <taxon>Bacillota</taxon>
        <taxon>Bacilli</taxon>
        <taxon>Bacillales</taxon>
        <taxon>Paenibacillaceae</taxon>
        <taxon>Paenibacillus</taxon>
    </lineage>
</organism>
<dbReference type="GO" id="GO:0003677">
    <property type="term" value="F:DNA binding"/>
    <property type="evidence" value="ECO:0007669"/>
    <property type="project" value="UniProtKB-UniRule"/>
</dbReference>
<dbReference type="InterPro" id="IPR007159">
    <property type="entry name" value="SpoVT-AbrB_dom"/>
</dbReference>
<protein>
    <submittedName>
        <fullName evidence="9">AbrB/MazE/SpoVT family DNA-binding domain-containing protein</fullName>
    </submittedName>
</protein>
<gene>
    <name evidence="9" type="ORF">QNH46_07725</name>
</gene>
<evidence type="ECO:0000256" key="4">
    <source>
        <dbReference type="ARBA" id="ARBA00023125"/>
    </source>
</evidence>
<evidence type="ECO:0000256" key="2">
    <source>
        <dbReference type="ARBA" id="ARBA00022969"/>
    </source>
</evidence>
<dbReference type="Proteomes" id="UP001177943">
    <property type="component" value="Chromosome"/>
</dbReference>